<evidence type="ECO:0000256" key="4">
    <source>
        <dbReference type="PIRNR" id="PIRNR038980"/>
    </source>
</evidence>
<dbReference type="PIRSF" id="PIRSF038980">
    <property type="entry name" value="A2M_bac"/>
    <property type="match status" value="1"/>
</dbReference>
<dbReference type="EMBL" id="CP029822">
    <property type="protein sequence ID" value="AZS49529.1"/>
    <property type="molecule type" value="Genomic_DNA"/>
</dbReference>
<name>A0A3Q9JKF6_9GAMM</name>
<dbReference type="KEGG" id="emo:DM558_01490"/>
<dbReference type="InterPro" id="IPR041246">
    <property type="entry name" value="Bact_MG10"/>
</dbReference>
<dbReference type="Pfam" id="PF11974">
    <property type="entry name" value="bMG3"/>
    <property type="match status" value="1"/>
</dbReference>
<gene>
    <name evidence="7" type="ORF">DM558_01490</name>
</gene>
<dbReference type="Gene3D" id="2.60.40.1930">
    <property type="match status" value="1"/>
</dbReference>
<dbReference type="GO" id="GO:0005615">
    <property type="term" value="C:extracellular space"/>
    <property type="evidence" value="ECO:0007669"/>
    <property type="project" value="InterPro"/>
</dbReference>
<keyword evidence="3" id="KW-1015">Disulfide bond</keyword>
<dbReference type="InterPro" id="IPR040639">
    <property type="entry name" value="A2MG_MG1"/>
</dbReference>
<dbReference type="InterPro" id="IPR002890">
    <property type="entry name" value="MG2"/>
</dbReference>
<keyword evidence="4" id="KW-0646">Protease inhibitor</keyword>
<evidence type="ECO:0000256" key="2">
    <source>
        <dbReference type="ARBA" id="ARBA00022729"/>
    </source>
</evidence>
<dbReference type="InterPro" id="IPR051802">
    <property type="entry name" value="YfhM-like"/>
</dbReference>
<comment type="similarity">
    <text evidence="1">Belongs to the protease inhibitor I39 (alpha-2-macroglobulin) family. Bacterial alpha-2-macroglobulin subfamily.</text>
</comment>
<dbReference type="Pfam" id="PF17962">
    <property type="entry name" value="bMG6"/>
    <property type="match status" value="1"/>
</dbReference>
<evidence type="ECO:0000259" key="5">
    <source>
        <dbReference type="SMART" id="SM01359"/>
    </source>
</evidence>
<dbReference type="Pfam" id="PF00207">
    <property type="entry name" value="A2M"/>
    <property type="match status" value="1"/>
</dbReference>
<evidence type="ECO:0000259" key="6">
    <source>
        <dbReference type="SMART" id="SM01360"/>
    </source>
</evidence>
<keyword evidence="8" id="KW-1185">Reference proteome</keyword>
<evidence type="ECO:0000313" key="8">
    <source>
        <dbReference type="Proteomes" id="UP000273143"/>
    </source>
</evidence>
<dbReference type="SMART" id="SM01359">
    <property type="entry name" value="A2M_N_2"/>
    <property type="match status" value="1"/>
</dbReference>
<evidence type="ECO:0000256" key="1">
    <source>
        <dbReference type="ARBA" id="ARBA00010556"/>
    </source>
</evidence>
<dbReference type="Pfam" id="PF01835">
    <property type="entry name" value="MG2"/>
    <property type="match status" value="1"/>
</dbReference>
<feature type="domain" description="Alpha-2-macroglobulin" evidence="6">
    <location>
        <begin position="947"/>
        <end position="1036"/>
    </location>
</feature>
<accession>A0A3Q9JKF6</accession>
<dbReference type="GO" id="GO:0004866">
    <property type="term" value="F:endopeptidase inhibitor activity"/>
    <property type="evidence" value="ECO:0007669"/>
    <property type="project" value="UniProtKB-UniRule"/>
</dbReference>
<evidence type="ECO:0000256" key="3">
    <source>
        <dbReference type="ARBA" id="ARBA00023157"/>
    </source>
</evidence>
<evidence type="ECO:0000313" key="7">
    <source>
        <dbReference type="EMBL" id="AZS49529.1"/>
    </source>
</evidence>
<dbReference type="SMART" id="SM01419">
    <property type="entry name" value="Thiol-ester_cl"/>
    <property type="match status" value="1"/>
</dbReference>
<keyword evidence="4" id="KW-1003">Cell membrane</keyword>
<dbReference type="InterPro" id="IPR011625">
    <property type="entry name" value="A2M_N_BRD"/>
</dbReference>
<dbReference type="Pfam" id="PF21142">
    <property type="entry name" value="A2M_bMG2"/>
    <property type="match status" value="1"/>
</dbReference>
<protein>
    <recommendedName>
        <fullName evidence="4">Alpha-2-macroglobulin</fullName>
    </recommendedName>
</protein>
<sequence>MLDIFKTKQSLLALPLAMSLVFGVVSENMTMTQAATAKASLDEATLAERYAGKELKVVDVSEIQVNGASTLSVTFSVPLKSGQAFNDKLHLVDAKSGKVDGAWVLSDNQLELTFNSLEPNRKLVLTIDSGLRGVNGRSLPIEHVSRLTTKNLQPMINFASRGSLFPVRLAEGLPVLTLNVDQATVEFFKVQDNKLPQFLSEWGRGGSLRYWQATDLLKMADLVYTGGFKLEAEKNRRETVMLPIANIQQLKQPGVYFAVLRQSGSYDYSNAATVFTISDIGVSAHRYKANDNLTVFTQSLDTGTPIIGADIKLLDEKGNVIANVSTNTKGYAEIEHADKVSVVLANHDGQTTMLRLNTSALDMSEFTVAGPEEAINQLFIFGPRDLYRPGETVLFNALLRDKDGKQIAKTPVNVDVRSPDGKIFRSFVWKTNDQGFYQYKLPIPSDAATGRWSFLVTVAGKKLQDYHFNIEDFLPERLALELKAQEEPLSPTDTMYVGVDGRYLYGAPAAGNSLSGQIYVRAAREPIAKLPGYLFGNINEKYLSQNIDFTEFNLDGEGKGTIKLDSQWKEVKSPLQLIVQASLQETGGRPIVRRVIQPVWPASELVGIRPLFKDKEVDEGSNVEFEVVLANYQGDKLAAKNLKVRLIHERRDYYWYYSEDNGWNSNFNQKDLVMDEQTINITKGTTAKLTYPVEWGYYRLEVENPATGLITSQQFRAGYWWQENTADGGAVRPDQVKMVMDKPAYKVGDKAKITVTPPAAGSGYLMVESSDGLLWWQAIEVPATGKTFEIPIPADGQWKRHDLYISTLVVRPGSRKVGATPKRAVGVLHLPLDRLERKLNLTIEAPARAAPSEKLVVKIKATDKDGQPVKNASVLLSAVDVGILNITEYKTPDPFDGFFGRKAYGVDQLDVYGQLIETGQGRIAKLAFGGDAMSKGGKKPDTNVMIVALQSEPVRVNDKGEAEVSFAISDFNGELRLMGQVWGDESFGMNEAKTVIAAPIIAELSTPRFLAGGDSAVLALDVTNLTDKPQTLKVMLASEGQVSLVDNKEQTITVAKDQRQTIKVQVKAGEGIGTGKITLVVSGILQGDKPLPDIKREWKIGTRPAYPAVVETFQEVLENSPWNAPTGTMAATMLDGREGMLQLTATPPLNLSKQIQYLRAYPYGCAEQTVSGLYPSLYANNNLLEKLGIKTKQTDEERRAAIDTGISRLLGMQRYNGGFGLWSSDSREEYWLTAYVTDYLLRARERGFSVPSSSLDKAIKRLQTYVQNTSAITPDYSDSEKATRFATQAYAGYVLARSQQAPLGALRALYDRRGDAPSGLSLVQLSAALKLMGDNTRAEQVLAEGLTKSRYKPTRYYWWIGDYGSDTRDDALILALLQEHDMTSQKVIADRMFKLSNQIANQRWLSTQERNSIFLAGYRTLLSASQPWTADVAIAGKQYTLTDKNPSMKFSDEAMRQITTLTVTNKTPSVVLYQTLDLSGYPKEAPQASNTDGLFVTKEYLNSDGSPLDLKNVKSGDLVIVRIKLKTKERISDALLVDFLPAGLELENQNLANSSASLNNAASTIKDSLKSMQQARIEHQEFRDDRYVLQLDLGYNYSNLATEIVYLARAVTPGEYLIPQAIVESMYRPNWQASSSAPGVLVVKPK</sequence>
<dbReference type="SMART" id="SM01360">
    <property type="entry name" value="A2M"/>
    <property type="match status" value="1"/>
</dbReference>
<dbReference type="Pfam" id="PF17972">
    <property type="entry name" value="bMG5"/>
    <property type="match status" value="1"/>
</dbReference>
<dbReference type="Pfam" id="PF07703">
    <property type="entry name" value="A2M_BRD"/>
    <property type="match status" value="1"/>
</dbReference>
<dbReference type="PROSITE" id="PS00477">
    <property type="entry name" value="ALPHA_2_MACROGLOBULIN"/>
    <property type="match status" value="1"/>
</dbReference>
<dbReference type="InterPro" id="IPR041462">
    <property type="entry name" value="Bact_A2M_MG6"/>
</dbReference>
<feature type="domain" description="Alpha-2-macroglobulin bait region" evidence="5">
    <location>
        <begin position="736"/>
        <end position="886"/>
    </location>
</feature>
<dbReference type="Pfam" id="PF07678">
    <property type="entry name" value="TED_complement"/>
    <property type="match status" value="1"/>
</dbReference>
<dbReference type="Pfam" id="PF17970">
    <property type="entry name" value="bMG1"/>
    <property type="match status" value="1"/>
</dbReference>
<comment type="function">
    <text evidence="4">Protects the bacterial cell from host peptidases.</text>
</comment>
<dbReference type="Pfam" id="PF17973">
    <property type="entry name" value="bMG10"/>
    <property type="match status" value="1"/>
</dbReference>
<dbReference type="Proteomes" id="UP000273143">
    <property type="component" value="Chromosome"/>
</dbReference>
<dbReference type="PANTHER" id="PTHR40094">
    <property type="entry name" value="ALPHA-2-MACROGLOBULIN HOMOLOG"/>
    <property type="match status" value="1"/>
</dbReference>
<reference evidence="8" key="1">
    <citation type="submission" date="2018-06" db="EMBL/GenBank/DDBJ databases">
        <title>Complete genome of Pseudomonas insecticola strain QZS01.</title>
        <authorList>
            <person name="Wang J."/>
            <person name="Su Q."/>
        </authorList>
    </citation>
    <scope>NUCLEOTIDE SEQUENCE [LARGE SCALE GENOMIC DNA]</scope>
    <source>
        <strain evidence="8">QZS01</strain>
    </source>
</reference>
<dbReference type="InterPro" id="IPR041203">
    <property type="entry name" value="Bact_A2M_MG5"/>
</dbReference>
<dbReference type="InterPro" id="IPR011626">
    <property type="entry name" value="Alpha-macroglobulin_TED"/>
</dbReference>
<dbReference type="InterPro" id="IPR008930">
    <property type="entry name" value="Terpenoid_cyclase/PrenylTrfase"/>
</dbReference>
<keyword evidence="4" id="KW-0472">Membrane</keyword>
<dbReference type="InterPro" id="IPR021868">
    <property type="entry name" value="Alpha_2_Macroglob_MG3"/>
</dbReference>
<organism evidence="7 8">
    <name type="scientific">Entomomonas moraniae</name>
    <dbReference type="NCBI Taxonomy" id="2213226"/>
    <lineage>
        <taxon>Bacteria</taxon>
        <taxon>Pseudomonadati</taxon>
        <taxon>Pseudomonadota</taxon>
        <taxon>Gammaproteobacteria</taxon>
        <taxon>Pseudomonadales</taxon>
        <taxon>Pseudomonadaceae</taxon>
        <taxon>Entomomonas</taxon>
    </lineage>
</organism>
<dbReference type="InterPro" id="IPR049120">
    <property type="entry name" value="A2M_bMG2"/>
</dbReference>
<dbReference type="PANTHER" id="PTHR40094:SF1">
    <property type="entry name" value="UBIQUITIN DOMAIN-CONTAINING PROTEIN"/>
    <property type="match status" value="1"/>
</dbReference>
<dbReference type="CDD" id="cd02891">
    <property type="entry name" value="A2M_like"/>
    <property type="match status" value="1"/>
</dbReference>
<dbReference type="InterPro" id="IPR001599">
    <property type="entry name" value="Macroglobln_a2"/>
</dbReference>
<proteinExistence type="inferred from homology"/>
<keyword evidence="2" id="KW-0732">Signal</keyword>
<dbReference type="InterPro" id="IPR019742">
    <property type="entry name" value="MacrogloblnA2_CS"/>
</dbReference>
<dbReference type="Gene3D" id="1.50.10.20">
    <property type="match status" value="1"/>
</dbReference>
<dbReference type="InterPro" id="IPR026284">
    <property type="entry name" value="A2MG_proteobact"/>
</dbReference>
<dbReference type="InterPro" id="IPR047565">
    <property type="entry name" value="Alpha-macroglob_thiol-ester_cl"/>
</dbReference>
<dbReference type="SUPFAM" id="SSF48239">
    <property type="entry name" value="Terpenoid cyclases/Protein prenyltransferases"/>
    <property type="match status" value="1"/>
</dbReference>